<evidence type="ECO:0000313" key="4">
    <source>
        <dbReference type="EMBL" id="KDQ55848.1"/>
    </source>
</evidence>
<dbReference type="AlphaFoldDB" id="A0A067PLR2"/>
<gene>
    <name evidence="4" type="ORF">JAAARDRAFT_37273</name>
</gene>
<dbReference type="OrthoDB" id="2735536at2759"/>
<keyword evidence="1" id="KW-0560">Oxidoreductase</keyword>
<dbReference type="EMBL" id="KL197724">
    <property type="protein sequence ID" value="KDQ55848.1"/>
    <property type="molecule type" value="Genomic_DNA"/>
</dbReference>
<name>A0A067PLR2_9AGAM</name>
<dbReference type="Gene3D" id="3.40.50.720">
    <property type="entry name" value="NAD(P)-binding Rossmann-like Domain"/>
    <property type="match status" value="1"/>
</dbReference>
<dbReference type="InParanoid" id="A0A067PLR2"/>
<proteinExistence type="inferred from homology"/>
<dbReference type="InterPro" id="IPR001509">
    <property type="entry name" value="Epimerase_deHydtase"/>
</dbReference>
<accession>A0A067PLR2</accession>
<dbReference type="HOGENOM" id="CLU_007383_9_2_1"/>
<comment type="similarity">
    <text evidence="2">Belongs to the NAD(P)-dependent epimerase/dehydratase family. Dihydroflavonol-4-reductase subfamily.</text>
</comment>
<dbReference type="STRING" id="933084.A0A067PLR2"/>
<dbReference type="Pfam" id="PF01370">
    <property type="entry name" value="Epimerase"/>
    <property type="match status" value="1"/>
</dbReference>
<dbReference type="PANTHER" id="PTHR10366:SF564">
    <property type="entry name" value="STEROL-4-ALPHA-CARBOXYLATE 3-DEHYDROGENASE, DECARBOXYLATING"/>
    <property type="match status" value="1"/>
</dbReference>
<dbReference type="PANTHER" id="PTHR10366">
    <property type="entry name" value="NAD DEPENDENT EPIMERASE/DEHYDRATASE"/>
    <property type="match status" value="1"/>
</dbReference>
<dbReference type="Proteomes" id="UP000027265">
    <property type="component" value="Unassembled WGS sequence"/>
</dbReference>
<evidence type="ECO:0000259" key="3">
    <source>
        <dbReference type="Pfam" id="PF01370"/>
    </source>
</evidence>
<evidence type="ECO:0000256" key="2">
    <source>
        <dbReference type="ARBA" id="ARBA00023445"/>
    </source>
</evidence>
<dbReference type="SUPFAM" id="SSF51735">
    <property type="entry name" value="NAD(P)-binding Rossmann-fold domains"/>
    <property type="match status" value="1"/>
</dbReference>
<dbReference type="GO" id="GO:0016616">
    <property type="term" value="F:oxidoreductase activity, acting on the CH-OH group of donors, NAD or NADP as acceptor"/>
    <property type="evidence" value="ECO:0007669"/>
    <property type="project" value="TreeGrafter"/>
</dbReference>
<protein>
    <recommendedName>
        <fullName evidence="3">NAD-dependent epimerase/dehydratase domain-containing protein</fullName>
    </recommendedName>
</protein>
<reference evidence="5" key="1">
    <citation type="journal article" date="2014" name="Proc. Natl. Acad. Sci. U.S.A.">
        <title>Extensive sampling of basidiomycete genomes demonstrates inadequacy of the white-rot/brown-rot paradigm for wood decay fungi.</title>
        <authorList>
            <person name="Riley R."/>
            <person name="Salamov A.A."/>
            <person name="Brown D.W."/>
            <person name="Nagy L.G."/>
            <person name="Floudas D."/>
            <person name="Held B.W."/>
            <person name="Levasseur A."/>
            <person name="Lombard V."/>
            <person name="Morin E."/>
            <person name="Otillar R."/>
            <person name="Lindquist E.A."/>
            <person name="Sun H."/>
            <person name="LaButti K.M."/>
            <person name="Schmutz J."/>
            <person name="Jabbour D."/>
            <person name="Luo H."/>
            <person name="Baker S.E."/>
            <person name="Pisabarro A.G."/>
            <person name="Walton J.D."/>
            <person name="Blanchette R.A."/>
            <person name="Henrissat B."/>
            <person name="Martin F."/>
            <person name="Cullen D."/>
            <person name="Hibbett D.S."/>
            <person name="Grigoriev I.V."/>
        </authorList>
    </citation>
    <scope>NUCLEOTIDE SEQUENCE [LARGE SCALE GENOMIC DNA]</scope>
    <source>
        <strain evidence="5">MUCL 33604</strain>
    </source>
</reference>
<evidence type="ECO:0000256" key="1">
    <source>
        <dbReference type="ARBA" id="ARBA00023002"/>
    </source>
</evidence>
<sequence length="343" mass="37638">MTTSPLVFVTGVSGFLGSNVVHELLKAGYRVRGSVRSGKVSNVQALWEAYGDKVEIVLLDDVATSDATEALKGVEAVIHIAAPFSGGGTPEEIINGSVEGCLNIVRQAEKAGIKKIVVTSSMASVMKPGVPWHELTDRVWNTANKDEALGAKRDDPSYVYFAAKTVAERELWKFGERHPNLDITTINPFFLFGSFSPGFDIPTRKESALSTNFYIANLLQGDKGTYPAFPGYTDVVDTARAHVLALKAPPSSTPKRLILSGYWFKWEDAVNYIAEVKPDLKERLVDPKKAPNYGPNTTGWVVDTTRAREFLGMEKMTDWKETIINAVDGCLAFEKKWMAAGQE</sequence>
<feature type="domain" description="NAD-dependent epimerase/dehydratase" evidence="3">
    <location>
        <begin position="7"/>
        <end position="252"/>
    </location>
</feature>
<organism evidence="4 5">
    <name type="scientific">Jaapia argillacea MUCL 33604</name>
    <dbReference type="NCBI Taxonomy" id="933084"/>
    <lineage>
        <taxon>Eukaryota</taxon>
        <taxon>Fungi</taxon>
        <taxon>Dikarya</taxon>
        <taxon>Basidiomycota</taxon>
        <taxon>Agaricomycotina</taxon>
        <taxon>Agaricomycetes</taxon>
        <taxon>Agaricomycetidae</taxon>
        <taxon>Jaapiales</taxon>
        <taxon>Jaapiaceae</taxon>
        <taxon>Jaapia</taxon>
    </lineage>
</organism>
<dbReference type="InterPro" id="IPR050425">
    <property type="entry name" value="NAD(P)_dehydrat-like"/>
</dbReference>
<dbReference type="InterPro" id="IPR036291">
    <property type="entry name" value="NAD(P)-bd_dom_sf"/>
</dbReference>
<keyword evidence="5" id="KW-1185">Reference proteome</keyword>
<evidence type="ECO:0000313" key="5">
    <source>
        <dbReference type="Proteomes" id="UP000027265"/>
    </source>
</evidence>